<dbReference type="GeneID" id="93506932"/>
<evidence type="ECO:0008006" key="3">
    <source>
        <dbReference type="Google" id="ProtNLM"/>
    </source>
</evidence>
<dbReference type="Proteomes" id="UP001611263">
    <property type="component" value="Unassembled WGS sequence"/>
</dbReference>
<organism evidence="1 2">
    <name type="scientific">Nocardia carnea</name>
    <dbReference type="NCBI Taxonomy" id="37328"/>
    <lineage>
        <taxon>Bacteria</taxon>
        <taxon>Bacillati</taxon>
        <taxon>Actinomycetota</taxon>
        <taxon>Actinomycetes</taxon>
        <taxon>Mycobacteriales</taxon>
        <taxon>Nocardiaceae</taxon>
        <taxon>Nocardia</taxon>
    </lineage>
</organism>
<accession>A0ABW7TQT1</accession>
<proteinExistence type="predicted"/>
<dbReference type="PANTHER" id="PTHR34613">
    <property type="entry name" value="SLL0800 PROTEIN"/>
    <property type="match status" value="1"/>
</dbReference>
<keyword evidence="2" id="KW-1185">Reference proteome</keyword>
<reference evidence="1 2" key="1">
    <citation type="submission" date="2024-10" db="EMBL/GenBank/DDBJ databases">
        <title>The Natural Products Discovery Center: Release of the First 8490 Sequenced Strains for Exploring Actinobacteria Biosynthetic Diversity.</title>
        <authorList>
            <person name="Kalkreuter E."/>
            <person name="Kautsar S.A."/>
            <person name="Yang D."/>
            <person name="Bader C.D."/>
            <person name="Teijaro C.N."/>
            <person name="Fluegel L."/>
            <person name="Davis C.M."/>
            <person name="Simpson J.R."/>
            <person name="Lauterbach L."/>
            <person name="Steele A.D."/>
            <person name="Gui C."/>
            <person name="Meng S."/>
            <person name="Li G."/>
            <person name="Viehrig K."/>
            <person name="Ye F."/>
            <person name="Su P."/>
            <person name="Kiefer A.F."/>
            <person name="Nichols A."/>
            <person name="Cepeda A.J."/>
            <person name="Yan W."/>
            <person name="Fan B."/>
            <person name="Jiang Y."/>
            <person name="Adhikari A."/>
            <person name="Zheng C.-J."/>
            <person name="Schuster L."/>
            <person name="Cowan T.M."/>
            <person name="Smanski M.J."/>
            <person name="Chevrette M.G."/>
            <person name="De Carvalho L.P.S."/>
            <person name="Shen B."/>
        </authorList>
    </citation>
    <scope>NUCLEOTIDE SEQUENCE [LARGE SCALE GENOMIC DNA]</scope>
    <source>
        <strain evidence="1 2">NPDC020568</strain>
    </source>
</reference>
<dbReference type="EMBL" id="JBIRUQ010000005">
    <property type="protein sequence ID" value="MFI1463195.1"/>
    <property type="molecule type" value="Genomic_DNA"/>
</dbReference>
<evidence type="ECO:0000313" key="1">
    <source>
        <dbReference type="EMBL" id="MFI1463195.1"/>
    </source>
</evidence>
<evidence type="ECO:0000313" key="2">
    <source>
        <dbReference type="Proteomes" id="UP001611263"/>
    </source>
</evidence>
<dbReference type="RefSeq" id="WP_033243383.1">
    <property type="nucleotide sequence ID" value="NZ_JBIRUQ010000005.1"/>
</dbReference>
<dbReference type="PANTHER" id="PTHR34613:SF1">
    <property type="entry name" value="SLL6017 PROTEIN"/>
    <property type="match status" value="1"/>
</dbReference>
<name>A0ABW7TQT1_9NOCA</name>
<comment type="caution">
    <text evidence="1">The sequence shown here is derived from an EMBL/GenBank/DDBJ whole genome shotgun (WGS) entry which is preliminary data.</text>
</comment>
<gene>
    <name evidence="1" type="ORF">ACH4WX_20965</name>
</gene>
<sequence length="296" mass="32707">MPSTPHEVVIDMFTERPQLVASLLSALGYELPDYETVEPRSERAAVVAPTEYYADAVLAFRRGGETVLAVVVEIQLRPDPDKPWAWPVYTTSLRARMKCPVLLLVVCADRRTAKWAAKPLEIGFGNPPTTLTPLVLAPSTVPVVTDPQVATELPELAVLSAVAHPHHPDHARIWMALATSFRTLGADPALRYHDFILTMLPRAVRPAWEAFMSTGLRDYNFTSDFARKYIAEGRAEGEARGEAKGEANSILTVLDARGIDVSDQVRDVITSCDDLDQLQKWLRRALEVVAAEELLA</sequence>
<protein>
    <recommendedName>
        <fullName evidence="3">DUF4365 domain-containing protein</fullName>
    </recommendedName>
</protein>